<dbReference type="AlphaFoldDB" id="A0A915E233"/>
<dbReference type="InterPro" id="IPR036291">
    <property type="entry name" value="NAD(P)-bd_dom_sf"/>
</dbReference>
<evidence type="ECO:0000313" key="2">
    <source>
        <dbReference type="Proteomes" id="UP000887574"/>
    </source>
</evidence>
<dbReference type="GO" id="GO:0004090">
    <property type="term" value="F:carbonyl reductase (NADPH) activity"/>
    <property type="evidence" value="ECO:0007669"/>
    <property type="project" value="TreeGrafter"/>
</dbReference>
<reference evidence="3" key="1">
    <citation type="submission" date="2022-11" db="UniProtKB">
        <authorList>
            <consortium name="WormBaseParasite"/>
        </authorList>
    </citation>
    <scope>IDENTIFICATION</scope>
</reference>
<protein>
    <submittedName>
        <fullName evidence="3">Uncharacterized protein</fullName>
    </submittedName>
</protein>
<dbReference type="Pfam" id="PF00106">
    <property type="entry name" value="adh_short"/>
    <property type="match status" value="1"/>
</dbReference>
<name>A0A915E233_9BILA</name>
<accession>A0A915E233</accession>
<dbReference type="WBParaSite" id="jg26126">
    <property type="protein sequence ID" value="jg26126"/>
    <property type="gene ID" value="jg26126"/>
</dbReference>
<dbReference type="InterPro" id="IPR002347">
    <property type="entry name" value="SDR_fam"/>
</dbReference>
<proteinExistence type="inferred from homology"/>
<dbReference type="PANTHER" id="PTHR43943:SF16">
    <property type="entry name" value="DEHYDROGENASES, SHORT CHAIN"/>
    <property type="match status" value="1"/>
</dbReference>
<sequence length="73" mass="7577">MGAKFLADRVAIVTASTKGIGYAIAKRLGLDGAKVVVSSRKDINVKNAVNALRMDGIDCDGCVAHIGLDALTF</sequence>
<comment type="similarity">
    <text evidence="1">Belongs to the short-chain dehydrogenases/reductases (SDR) family.</text>
</comment>
<evidence type="ECO:0000256" key="1">
    <source>
        <dbReference type="ARBA" id="ARBA00006484"/>
    </source>
</evidence>
<dbReference type="SUPFAM" id="SSF51735">
    <property type="entry name" value="NAD(P)-binding Rossmann-fold domains"/>
    <property type="match status" value="1"/>
</dbReference>
<organism evidence="2 3">
    <name type="scientific">Ditylenchus dipsaci</name>
    <dbReference type="NCBI Taxonomy" id="166011"/>
    <lineage>
        <taxon>Eukaryota</taxon>
        <taxon>Metazoa</taxon>
        <taxon>Ecdysozoa</taxon>
        <taxon>Nematoda</taxon>
        <taxon>Chromadorea</taxon>
        <taxon>Rhabditida</taxon>
        <taxon>Tylenchina</taxon>
        <taxon>Tylenchomorpha</taxon>
        <taxon>Sphaerularioidea</taxon>
        <taxon>Anguinidae</taxon>
        <taxon>Anguininae</taxon>
        <taxon>Ditylenchus</taxon>
    </lineage>
</organism>
<dbReference type="Proteomes" id="UP000887574">
    <property type="component" value="Unplaced"/>
</dbReference>
<dbReference type="Gene3D" id="3.40.50.720">
    <property type="entry name" value="NAD(P)-binding Rossmann-like Domain"/>
    <property type="match status" value="1"/>
</dbReference>
<keyword evidence="2" id="KW-1185">Reference proteome</keyword>
<dbReference type="PANTHER" id="PTHR43943">
    <property type="entry name" value="DEHYDROGENASE/REDUCTASE (SDR FAMILY) MEMBER 4"/>
    <property type="match status" value="1"/>
</dbReference>
<evidence type="ECO:0000313" key="3">
    <source>
        <dbReference type="WBParaSite" id="jg26126"/>
    </source>
</evidence>